<feature type="compositionally biased region" description="Low complexity" evidence="1">
    <location>
        <begin position="63"/>
        <end position="72"/>
    </location>
</feature>
<dbReference type="OrthoDB" id="786680at2759"/>
<dbReference type="Pfam" id="PF08284">
    <property type="entry name" value="RVP_2"/>
    <property type="match status" value="1"/>
</dbReference>
<evidence type="ECO:0000313" key="2">
    <source>
        <dbReference type="EMBL" id="MQL88815.1"/>
    </source>
</evidence>
<dbReference type="EMBL" id="NMUH01001093">
    <property type="protein sequence ID" value="MQL88815.1"/>
    <property type="molecule type" value="Genomic_DNA"/>
</dbReference>
<gene>
    <name evidence="2" type="ORF">Taro_021383</name>
</gene>
<evidence type="ECO:0000313" key="3">
    <source>
        <dbReference type="Proteomes" id="UP000652761"/>
    </source>
</evidence>
<dbReference type="Gene3D" id="2.40.70.10">
    <property type="entry name" value="Acid Proteases"/>
    <property type="match status" value="1"/>
</dbReference>
<dbReference type="AlphaFoldDB" id="A0A843UYW8"/>
<feature type="region of interest" description="Disordered" evidence="1">
    <location>
        <begin position="39"/>
        <end position="77"/>
    </location>
</feature>
<comment type="caution">
    <text evidence="2">The sequence shown here is derived from an EMBL/GenBank/DDBJ whole genome shotgun (WGS) entry which is preliminary data.</text>
</comment>
<dbReference type="InterPro" id="IPR021109">
    <property type="entry name" value="Peptidase_aspartic_dom_sf"/>
</dbReference>
<organism evidence="2 3">
    <name type="scientific">Colocasia esculenta</name>
    <name type="common">Wild taro</name>
    <name type="synonym">Arum esculentum</name>
    <dbReference type="NCBI Taxonomy" id="4460"/>
    <lineage>
        <taxon>Eukaryota</taxon>
        <taxon>Viridiplantae</taxon>
        <taxon>Streptophyta</taxon>
        <taxon>Embryophyta</taxon>
        <taxon>Tracheophyta</taxon>
        <taxon>Spermatophyta</taxon>
        <taxon>Magnoliopsida</taxon>
        <taxon>Liliopsida</taxon>
        <taxon>Araceae</taxon>
        <taxon>Aroideae</taxon>
        <taxon>Colocasieae</taxon>
        <taxon>Colocasia</taxon>
    </lineage>
</organism>
<dbReference type="Proteomes" id="UP000652761">
    <property type="component" value="Unassembled WGS sequence"/>
</dbReference>
<proteinExistence type="predicted"/>
<protein>
    <submittedName>
        <fullName evidence="2">Uncharacterized protein</fullName>
    </submittedName>
</protein>
<sequence length="244" mass="27364">MKSWRWTSTTGYGGEGFSRFYAVTKICETGVSVLEEDITMASRGRSSTQAQEDEQRREERGEQQAPAPQGPTILPPPPPMDYGVFMQGLVHAMQTQAQTQAALQAQVQAQLQFPRSMAMVVRLSWRGTVVTRKCIPSLPVCIEERGLFGCFYLLKMKDYNAILGLDWLEEHYALVDCRGNKTTFRIPRKDEFSHPLPRNLAGRFVISAMKGTKMVNKGFDAFIASVVLVPKAEQSPTLEEIEVV</sequence>
<keyword evidence="3" id="KW-1185">Reference proteome</keyword>
<name>A0A843UYW8_COLES</name>
<reference evidence="2" key="1">
    <citation type="submission" date="2017-07" db="EMBL/GenBank/DDBJ databases">
        <title>Taro Niue Genome Assembly and Annotation.</title>
        <authorList>
            <person name="Atibalentja N."/>
            <person name="Keating K."/>
            <person name="Fields C.J."/>
        </authorList>
    </citation>
    <scope>NUCLEOTIDE SEQUENCE</scope>
    <source>
        <strain evidence="2">Niue_2</strain>
        <tissue evidence="2">Leaf</tissue>
    </source>
</reference>
<feature type="compositionally biased region" description="Basic and acidic residues" evidence="1">
    <location>
        <begin position="53"/>
        <end position="62"/>
    </location>
</feature>
<accession>A0A843UYW8</accession>
<evidence type="ECO:0000256" key="1">
    <source>
        <dbReference type="SAM" id="MobiDB-lite"/>
    </source>
</evidence>